<evidence type="ECO:0000313" key="2">
    <source>
        <dbReference type="Proteomes" id="UP000290365"/>
    </source>
</evidence>
<dbReference type="InterPro" id="IPR011200">
    <property type="entry name" value="UCP012608"/>
</dbReference>
<dbReference type="Proteomes" id="UP000290365">
    <property type="component" value="Chromosome"/>
</dbReference>
<organism evidence="1 2">
    <name type="scientific">Ktedonosporobacter rubrisoli</name>
    <dbReference type="NCBI Taxonomy" id="2509675"/>
    <lineage>
        <taxon>Bacteria</taxon>
        <taxon>Bacillati</taxon>
        <taxon>Chloroflexota</taxon>
        <taxon>Ktedonobacteria</taxon>
        <taxon>Ktedonobacterales</taxon>
        <taxon>Ktedonosporobacteraceae</taxon>
        <taxon>Ktedonosporobacter</taxon>
    </lineage>
</organism>
<dbReference type="AlphaFoldDB" id="A0A4P6JQX4"/>
<keyword evidence="2" id="KW-1185">Reference proteome</keyword>
<dbReference type="OrthoDB" id="9789360at2"/>
<protein>
    <submittedName>
        <fullName evidence="1">DUF2332 domain-containing protein</fullName>
    </submittedName>
</protein>
<sequence length="361" mass="41054">MAARGGEIVTELDDVKWNFAHHAASSFDRTDAANASPLYAWLARCASLDKEILQLVLHATTKSMRPHMLFAAVQYLLLSGVQDELVEFYPNFTIRPRPHGEAYPYFRAFCLKYAEEICRLVSTYGVQTNNVGRCAILLPAFALVAQHGGYRPLAMLELGPSAGLNMLWDRYGYDYGAAGYVGVHTSPVQIHCEVRGERVPALPKKIPKICWRMGIDLHPLDVHEEEAVRWLRALIWPEHRDRAQLLESALIIARQHPRPMVVGDMVDRLPEVLKQVPVEAILCLYHSYVLYQIPEPIRARILAQIAEFAKTRELFRVSFESAREMGQAALELFWYRGGSEEQRLRLAEGESTGRWMKLSVQ</sequence>
<accession>A0A4P6JQX4</accession>
<dbReference type="Pfam" id="PF10094">
    <property type="entry name" value="DUF2332"/>
    <property type="match status" value="1"/>
</dbReference>
<evidence type="ECO:0000313" key="1">
    <source>
        <dbReference type="EMBL" id="QBD77673.1"/>
    </source>
</evidence>
<reference evidence="1 2" key="1">
    <citation type="submission" date="2019-01" db="EMBL/GenBank/DDBJ databases">
        <title>Ktedonosporobacter rubrisoli SCAWS-G2.</title>
        <authorList>
            <person name="Huang Y."/>
            <person name="Yan B."/>
        </authorList>
    </citation>
    <scope>NUCLEOTIDE SEQUENCE [LARGE SCALE GENOMIC DNA]</scope>
    <source>
        <strain evidence="1 2">SCAWS-G2</strain>
    </source>
</reference>
<gene>
    <name evidence="1" type="ORF">EPA93_17425</name>
</gene>
<proteinExistence type="predicted"/>
<name>A0A4P6JQX4_KTERU</name>
<dbReference type="KEGG" id="kbs:EPA93_17425"/>
<dbReference type="EMBL" id="CP035758">
    <property type="protein sequence ID" value="QBD77673.1"/>
    <property type="molecule type" value="Genomic_DNA"/>
</dbReference>